<dbReference type="InterPro" id="IPR001764">
    <property type="entry name" value="Glyco_hydro_3_N"/>
</dbReference>
<evidence type="ECO:0000259" key="5">
    <source>
        <dbReference type="SMART" id="SM01217"/>
    </source>
</evidence>
<dbReference type="PANTHER" id="PTHR42715">
    <property type="entry name" value="BETA-GLUCOSIDASE"/>
    <property type="match status" value="1"/>
</dbReference>
<dbReference type="Pfam" id="PF00933">
    <property type="entry name" value="Glyco_hydro_3"/>
    <property type="match status" value="1"/>
</dbReference>
<dbReference type="InterPro" id="IPR036881">
    <property type="entry name" value="Glyco_hydro_3_C_sf"/>
</dbReference>
<evidence type="ECO:0000313" key="6">
    <source>
        <dbReference type="EMBL" id="SJZ46793.1"/>
    </source>
</evidence>
<dbReference type="OrthoDB" id="98455at2"/>
<dbReference type="GO" id="GO:0008422">
    <property type="term" value="F:beta-glucosidase activity"/>
    <property type="evidence" value="ECO:0007669"/>
    <property type="project" value="UniProtKB-ARBA"/>
</dbReference>
<protein>
    <submittedName>
        <fullName evidence="6">Beta-glucosidase</fullName>
    </submittedName>
</protein>
<reference evidence="6 7" key="1">
    <citation type="submission" date="2017-02" db="EMBL/GenBank/DDBJ databases">
        <authorList>
            <person name="Peterson S.W."/>
        </authorList>
    </citation>
    <scope>NUCLEOTIDE SEQUENCE [LARGE SCALE GENOMIC DNA]</scope>
    <source>
        <strain evidence="6 7">ATCC 51222</strain>
    </source>
</reference>
<accession>A0A1T4KWR9</accession>
<evidence type="ECO:0000256" key="3">
    <source>
        <dbReference type="ARBA" id="ARBA00023277"/>
    </source>
</evidence>
<keyword evidence="7" id="KW-1185">Reference proteome</keyword>
<dbReference type="InterPro" id="IPR017853">
    <property type="entry name" value="GH"/>
</dbReference>
<evidence type="ECO:0000256" key="1">
    <source>
        <dbReference type="ARBA" id="ARBA00005336"/>
    </source>
</evidence>
<sequence>MKHSEIVGKMSLEQKATFVSGYDYWHLEEAPELGLPKICITDGPHGLRKAKGKDYVPEEGEAKSSGGIGLGNSVPTTCFPPAATSSCSWDDDLLFEEGAAMGEECLKEKVSVILGPGTNIKRAPTCGRNFEYFSEDPLLAGKCSAAIINGVQSKGVGTSLKHFACNSQEAFRMVLNEVIDERTMREIYFPAFEIAVKEAQPWTVMNSYNRINGVYASQNEWMQQQVLRKEWGFKGLIVTDWGASVDRVDGVKAGTDLEMPTSGKLNAKKIVAAVNDGTLEESILDERVDAVVDLILKSKPALEKTHTYDKKAHHKIAQKIAEGSMVLLKNDDSILPLQAGQKVAVIGEMAKAPRFQGAGSSVINPTMLSNAYDELVELGVDVTYAQGYYKSAGTKKEQKTRMTEAQLTAEAVNAAKNADVAIVFAGLTEDFEGEGYDRETINMPPNHNKLISDVAAANPNTVVVLAGGSVVLMPWLSEVKGLLNSGLGGQAGGAAVANILTGKVNPSGKTSETYPVSFEANPTFGNYPGGPVTSEHKESVYIGYRYYDSANEDVVFPFGYGLSYTTFEYSDIKLSADSIKDTDTLTVSFKVKNTGSVAGAEIAQVYVADKESTIFRPAKELKGYKKVFLNAGEEKEVSVELSKRAFAFYNVKIGDWCVESGDFDIMVAASSRDVKLTATVNVEAPACEIPNYHTTAPAYYNDVKNITRDDFAAVYGELPNPQIDTSKRIDKYSCLNDARHTKWGGRLCRLISKVMSGMGSAENGDGKMLAAMATQIPVRNFVQMSMGAFSEYQAEGLLMMLNDDQSSFIGFSKIFWTLGGTLARLPKLLSAI</sequence>
<dbReference type="Gene3D" id="3.20.20.300">
    <property type="entry name" value="Glycoside hydrolase, family 3, N-terminal domain"/>
    <property type="match status" value="1"/>
</dbReference>
<evidence type="ECO:0000313" key="7">
    <source>
        <dbReference type="Proteomes" id="UP000190657"/>
    </source>
</evidence>
<dbReference type="AlphaFoldDB" id="A0A1T4KWR9"/>
<dbReference type="InterPro" id="IPR013783">
    <property type="entry name" value="Ig-like_fold"/>
</dbReference>
<dbReference type="STRING" id="290054.SAMN02745114_00652"/>
<dbReference type="Gene3D" id="3.40.50.1700">
    <property type="entry name" value="Glycoside hydrolase family 3 C-terminal domain"/>
    <property type="match status" value="1"/>
</dbReference>
<dbReference type="InterPro" id="IPR050288">
    <property type="entry name" value="Cellulose_deg_GH3"/>
</dbReference>
<dbReference type="Pfam" id="PF14310">
    <property type="entry name" value="Fn3-like"/>
    <property type="match status" value="1"/>
</dbReference>
<keyword evidence="4" id="KW-0326">Glycosidase</keyword>
<dbReference type="PANTHER" id="PTHR42715:SF10">
    <property type="entry name" value="BETA-GLUCOSIDASE"/>
    <property type="match status" value="1"/>
</dbReference>
<dbReference type="GO" id="GO:0005975">
    <property type="term" value="P:carbohydrate metabolic process"/>
    <property type="evidence" value="ECO:0007669"/>
    <property type="project" value="InterPro"/>
</dbReference>
<dbReference type="SMART" id="SM01217">
    <property type="entry name" value="Fn3_like"/>
    <property type="match status" value="1"/>
</dbReference>
<dbReference type="InterPro" id="IPR036962">
    <property type="entry name" value="Glyco_hydro_3_N_sf"/>
</dbReference>
<evidence type="ECO:0000256" key="2">
    <source>
        <dbReference type="ARBA" id="ARBA00022801"/>
    </source>
</evidence>
<dbReference type="RefSeq" id="WP_078768145.1">
    <property type="nucleotide sequence ID" value="NZ_FUWW01000005.1"/>
</dbReference>
<dbReference type="InterPro" id="IPR019800">
    <property type="entry name" value="Glyco_hydro_3_AS"/>
</dbReference>
<dbReference type="PRINTS" id="PR00133">
    <property type="entry name" value="GLHYDRLASE3"/>
</dbReference>
<gene>
    <name evidence="6" type="ORF">SAMN02745114_00652</name>
</gene>
<dbReference type="InterPro" id="IPR002772">
    <property type="entry name" value="Glyco_hydro_3_C"/>
</dbReference>
<dbReference type="SUPFAM" id="SSF52279">
    <property type="entry name" value="Beta-D-glucan exohydrolase, C-terminal domain"/>
    <property type="match status" value="1"/>
</dbReference>
<comment type="similarity">
    <text evidence="1 4">Belongs to the glycosyl hydrolase 3 family.</text>
</comment>
<dbReference type="Gene3D" id="2.60.40.10">
    <property type="entry name" value="Immunoglobulins"/>
    <property type="match status" value="1"/>
</dbReference>
<proteinExistence type="inferred from homology"/>
<dbReference type="Proteomes" id="UP000190657">
    <property type="component" value="Unassembled WGS sequence"/>
</dbReference>
<evidence type="ECO:0000256" key="4">
    <source>
        <dbReference type="RuleBase" id="RU361161"/>
    </source>
</evidence>
<feature type="domain" description="Fibronectin type III-like" evidence="5">
    <location>
        <begin position="601"/>
        <end position="671"/>
    </location>
</feature>
<dbReference type="FunFam" id="2.60.40.10:FF:000495">
    <property type="entry name" value="Periplasmic beta-glucosidase"/>
    <property type="match status" value="1"/>
</dbReference>
<dbReference type="InterPro" id="IPR026891">
    <property type="entry name" value="Fn3-like"/>
</dbReference>
<keyword evidence="3" id="KW-0119">Carbohydrate metabolism</keyword>
<dbReference type="SUPFAM" id="SSF51445">
    <property type="entry name" value="(Trans)glycosidases"/>
    <property type="match status" value="1"/>
</dbReference>
<dbReference type="Pfam" id="PF01915">
    <property type="entry name" value="Glyco_hydro_3_C"/>
    <property type="match status" value="1"/>
</dbReference>
<keyword evidence="2 4" id="KW-0378">Hydrolase</keyword>
<organism evidence="6 7">
    <name type="scientific">Eubacterium coprostanoligenes</name>
    <dbReference type="NCBI Taxonomy" id="290054"/>
    <lineage>
        <taxon>Bacteria</taxon>
        <taxon>Bacillati</taxon>
        <taxon>Bacillota</taxon>
        <taxon>Clostridia</taxon>
        <taxon>Eubacteriales</taxon>
        <taxon>Eubacteriaceae</taxon>
        <taxon>Eubacterium</taxon>
    </lineage>
</organism>
<name>A0A1T4KWR9_9FIRM</name>
<dbReference type="EMBL" id="FUWW01000005">
    <property type="protein sequence ID" value="SJZ46793.1"/>
    <property type="molecule type" value="Genomic_DNA"/>
</dbReference>
<dbReference type="PROSITE" id="PS00775">
    <property type="entry name" value="GLYCOSYL_HYDROL_F3"/>
    <property type="match status" value="1"/>
</dbReference>